<dbReference type="AlphaFoldDB" id="A0A1V0UQQ2"/>
<evidence type="ECO:0000256" key="2">
    <source>
        <dbReference type="ARBA" id="ARBA00005916"/>
    </source>
</evidence>
<keyword evidence="6 9" id="KW-0627">Porphyrin biosynthesis</keyword>
<dbReference type="InterPro" id="IPR015895">
    <property type="entry name" value="4pyrrol_synth_GluRdtase_N"/>
</dbReference>
<dbReference type="SUPFAM" id="SSF69742">
    <property type="entry name" value="Glutamyl tRNA-reductase catalytic, N-terminal domain"/>
    <property type="match status" value="1"/>
</dbReference>
<dbReference type="UniPathway" id="UPA00251">
    <property type="reaction ID" value="UER00316"/>
</dbReference>
<dbReference type="InterPro" id="IPR018214">
    <property type="entry name" value="GluRdtase_CS"/>
</dbReference>
<dbReference type="Gene3D" id="3.30.460.30">
    <property type="entry name" value="Glutamyl-tRNA reductase, N-terminal domain"/>
    <property type="match status" value="1"/>
</dbReference>
<dbReference type="CDD" id="cd05213">
    <property type="entry name" value="NAD_bind_Glutamyl_tRNA_reduct"/>
    <property type="match status" value="1"/>
</dbReference>
<evidence type="ECO:0000256" key="7">
    <source>
        <dbReference type="ARBA" id="ARBA00047464"/>
    </source>
</evidence>
<evidence type="ECO:0000256" key="5">
    <source>
        <dbReference type="ARBA" id="ARBA00023002"/>
    </source>
</evidence>
<comment type="similarity">
    <text evidence="2 9 14">Belongs to the glutamyl-tRNA reductase family.</text>
</comment>
<evidence type="ECO:0000256" key="10">
    <source>
        <dbReference type="PIRSR" id="PIRSR000445-1"/>
    </source>
</evidence>
<dbReference type="GO" id="GO:0050661">
    <property type="term" value="F:NADP binding"/>
    <property type="evidence" value="ECO:0007669"/>
    <property type="project" value="InterPro"/>
</dbReference>
<dbReference type="NCBIfam" id="TIGR01035">
    <property type="entry name" value="hemA"/>
    <property type="match status" value="1"/>
</dbReference>
<feature type="binding site" evidence="9 11">
    <location>
        <position position="120"/>
    </location>
    <ligand>
        <name>substrate</name>
    </ligand>
</feature>
<gene>
    <name evidence="9" type="primary">hemA</name>
    <name evidence="18" type="ORF">B7C51_05810</name>
</gene>
<comment type="subunit">
    <text evidence="9">Homodimer.</text>
</comment>
<dbReference type="RefSeq" id="WP_024094783.1">
    <property type="nucleotide sequence ID" value="NZ_CP020557.1"/>
</dbReference>
<comment type="miscellaneous">
    <text evidence="9">During catalysis, the active site Cys acts as a nucleophile attacking the alpha-carbonyl group of tRNA-bound glutamate with the formation of a thioester intermediate between enzyme and glutamate, and the concomitant release of tRNA(Glu). The thioester intermediate is finally reduced by direct hydride transfer from NADPH, to form the product GSA.</text>
</comment>
<name>A0A1V0UQQ2_9BACL</name>
<dbReference type="FunFam" id="3.30.460.30:FF:000001">
    <property type="entry name" value="Glutamyl-tRNA reductase"/>
    <property type="match status" value="1"/>
</dbReference>
<dbReference type="GO" id="GO:0019353">
    <property type="term" value="P:protoporphyrinogen IX biosynthetic process from glutamate"/>
    <property type="evidence" value="ECO:0007669"/>
    <property type="project" value="TreeGrafter"/>
</dbReference>
<sequence length="466" mass="52297">MHTIVVGLNYKTAPVETRERFAFSKEALTQAVQELRETKSILECVIVATCNRTEIYAVVDRANVGAHYIRKFLEQTFGVPKEEFQQHLYIKEDREAFAHLFRVTSGLDSMVIGETQILGQVKEAFFLSQSLKATGTYFNTLFKQAVTMAKKAHAETGIADNPVSVSYAAVELGRHIFGLYTNKTVMIIGAGKMSELTVKHLHAGGVGQIYVVNRTFAKAAELAAKFGGVPVAADQMLTKMVHTDIVISSTGSNEYILTKSQVEQVMASRRKSRQLFMMDIAVPRDIDPAISDMPEVFLYDIDDLNSLVETHMEQRKKAALAIEERIRAEVEIFEQWIKMLGVSPVIHALQSKAHSIHQETMASLMNKLPDLTDREKKIIHKLTKSIVNQMLRDPILRIKEMAAERDGNEALDLFTHIFALEELLEAEKHPGQAAVGVMRQDAKEEGKWKDELSRITLGRLEALART</sequence>
<evidence type="ECO:0000256" key="1">
    <source>
        <dbReference type="ARBA" id="ARBA00005059"/>
    </source>
</evidence>
<dbReference type="FunFam" id="3.40.50.720:FF:000031">
    <property type="entry name" value="Glutamyl-tRNA reductase"/>
    <property type="match status" value="1"/>
</dbReference>
<comment type="domain">
    <text evidence="9">Possesses an unusual extended V-shaped dimeric structure with each monomer consisting of three distinct domains arranged along a curved 'spinal' alpha-helix. The N-terminal catalytic domain specifically recognizes the glutamate moiety of the substrate. The second domain is the NADPH-binding domain, and the third C-terminal domain is responsible for dimerization.</text>
</comment>
<keyword evidence="4 9" id="KW-0521">NADP</keyword>
<feature type="domain" description="Glutamyl-tRNA reductase N-terminal" evidence="17">
    <location>
        <begin position="6"/>
        <end position="156"/>
    </location>
</feature>
<feature type="binding site" evidence="9 11">
    <location>
        <begin position="49"/>
        <end position="52"/>
    </location>
    <ligand>
        <name>substrate</name>
    </ligand>
</feature>
<evidence type="ECO:0000256" key="14">
    <source>
        <dbReference type="RuleBase" id="RU000584"/>
    </source>
</evidence>
<dbReference type="InterPro" id="IPR015896">
    <property type="entry name" value="4pyrrol_synth_GluRdtase_dimer"/>
</dbReference>
<feature type="binding site" evidence="9 12">
    <location>
        <begin position="189"/>
        <end position="194"/>
    </location>
    <ligand>
        <name>NADP(+)</name>
        <dbReference type="ChEBI" id="CHEBI:58349"/>
    </ligand>
</feature>
<dbReference type="SUPFAM" id="SSF69075">
    <property type="entry name" value="Glutamyl tRNA-reductase dimerization domain"/>
    <property type="match status" value="1"/>
</dbReference>
<dbReference type="PROSITE" id="PS00747">
    <property type="entry name" value="GLUTR"/>
    <property type="match status" value="1"/>
</dbReference>
<dbReference type="GO" id="GO:0008883">
    <property type="term" value="F:glutamyl-tRNA reductase activity"/>
    <property type="evidence" value="ECO:0007669"/>
    <property type="project" value="UniProtKB-UniRule"/>
</dbReference>
<feature type="active site" description="Nucleophile" evidence="9 10">
    <location>
        <position position="50"/>
    </location>
</feature>
<evidence type="ECO:0000256" key="8">
    <source>
        <dbReference type="ARBA" id="ARBA00068659"/>
    </source>
</evidence>
<evidence type="ECO:0000256" key="12">
    <source>
        <dbReference type="PIRSR" id="PIRSR000445-3"/>
    </source>
</evidence>
<dbReference type="InterPro" id="IPR036291">
    <property type="entry name" value="NAD(P)-bd_dom_sf"/>
</dbReference>
<dbReference type="Pfam" id="PF01488">
    <property type="entry name" value="Shikimate_DH"/>
    <property type="match status" value="1"/>
</dbReference>
<feature type="domain" description="Tetrapyrrole biosynthesis glutamyl-tRNA reductase dimerisation" evidence="15">
    <location>
        <begin position="322"/>
        <end position="420"/>
    </location>
</feature>
<dbReference type="Proteomes" id="UP000192727">
    <property type="component" value="Chromosome"/>
</dbReference>
<evidence type="ECO:0000313" key="19">
    <source>
        <dbReference type="Proteomes" id="UP000192727"/>
    </source>
</evidence>
<comment type="pathway">
    <text evidence="1 9 14">Porphyrin-containing compound metabolism; protoporphyrin-IX biosynthesis; 5-aminolevulinate from L-glutamyl-tRNA(Glu): step 1/2.</text>
</comment>
<protein>
    <recommendedName>
        <fullName evidence="8 9">Glutamyl-tRNA reductase</fullName>
        <shortName evidence="9">GluTR</shortName>
        <ecNumber evidence="3 9">1.2.1.70</ecNumber>
    </recommendedName>
</protein>
<dbReference type="HAMAP" id="MF_00087">
    <property type="entry name" value="Glu_tRNA_reductase"/>
    <property type="match status" value="1"/>
</dbReference>
<feature type="binding site" evidence="9 11">
    <location>
        <position position="109"/>
    </location>
    <ligand>
        <name>substrate</name>
    </ligand>
</feature>
<evidence type="ECO:0000313" key="18">
    <source>
        <dbReference type="EMBL" id="ARF67436.1"/>
    </source>
</evidence>
<feature type="domain" description="Quinate/shikimate 5-dehydrogenase/glutamyl-tRNA reductase" evidence="16">
    <location>
        <begin position="171"/>
        <end position="306"/>
    </location>
</feature>
<evidence type="ECO:0000259" key="16">
    <source>
        <dbReference type="Pfam" id="PF01488"/>
    </source>
</evidence>
<evidence type="ECO:0000256" key="6">
    <source>
        <dbReference type="ARBA" id="ARBA00023244"/>
    </source>
</evidence>
<dbReference type="Gene3D" id="3.40.50.720">
    <property type="entry name" value="NAD(P)-binding Rossmann-like Domain"/>
    <property type="match status" value="1"/>
</dbReference>
<dbReference type="InterPro" id="IPR006151">
    <property type="entry name" value="Shikm_DH/Glu-tRNA_Rdtase"/>
</dbReference>
<feature type="binding site" evidence="9 11">
    <location>
        <begin position="114"/>
        <end position="116"/>
    </location>
    <ligand>
        <name>substrate</name>
    </ligand>
</feature>
<evidence type="ECO:0000256" key="9">
    <source>
        <dbReference type="HAMAP-Rule" id="MF_00087"/>
    </source>
</evidence>
<evidence type="ECO:0000256" key="11">
    <source>
        <dbReference type="PIRSR" id="PIRSR000445-2"/>
    </source>
</evidence>
<dbReference type="SUPFAM" id="SSF51735">
    <property type="entry name" value="NAD(P)-binding Rossmann-fold domains"/>
    <property type="match status" value="1"/>
</dbReference>
<feature type="site" description="Important for activity" evidence="9 13">
    <location>
        <position position="99"/>
    </location>
</feature>
<comment type="function">
    <text evidence="9">Catalyzes the NADPH-dependent reduction of glutamyl-tRNA(Glu) to glutamate 1-semialdehyde (GSA).</text>
</comment>
<dbReference type="PANTHER" id="PTHR43013">
    <property type="entry name" value="GLUTAMYL-TRNA REDUCTASE"/>
    <property type="match status" value="1"/>
</dbReference>
<dbReference type="InterPro" id="IPR036453">
    <property type="entry name" value="GluRdtase_dimer_dom_sf"/>
</dbReference>
<reference evidence="18 19" key="1">
    <citation type="submission" date="2017-03" db="EMBL/GenBank/DDBJ databases">
        <title>Paenibacillus larvae genome sequencing.</title>
        <authorList>
            <person name="Dingman D.W."/>
        </authorList>
    </citation>
    <scope>NUCLEOTIDE SEQUENCE [LARGE SCALE GENOMIC DNA]</scope>
    <source>
        <strain evidence="18 19">SAG 10367</strain>
    </source>
</reference>
<dbReference type="Pfam" id="PF05201">
    <property type="entry name" value="GlutR_N"/>
    <property type="match status" value="1"/>
</dbReference>
<dbReference type="PIRSF" id="PIRSF000445">
    <property type="entry name" value="4pyrrol_synth_GluRdtase"/>
    <property type="match status" value="1"/>
</dbReference>
<dbReference type="Pfam" id="PF00745">
    <property type="entry name" value="GlutR_dimer"/>
    <property type="match status" value="1"/>
</dbReference>
<dbReference type="InterPro" id="IPR036343">
    <property type="entry name" value="GluRdtase_N_sf"/>
</dbReference>
<comment type="catalytic activity">
    <reaction evidence="7 9 14">
        <text>(S)-4-amino-5-oxopentanoate + tRNA(Glu) + NADP(+) = L-glutamyl-tRNA(Glu) + NADPH + H(+)</text>
        <dbReference type="Rhea" id="RHEA:12344"/>
        <dbReference type="Rhea" id="RHEA-COMP:9663"/>
        <dbReference type="Rhea" id="RHEA-COMP:9680"/>
        <dbReference type="ChEBI" id="CHEBI:15378"/>
        <dbReference type="ChEBI" id="CHEBI:57501"/>
        <dbReference type="ChEBI" id="CHEBI:57783"/>
        <dbReference type="ChEBI" id="CHEBI:58349"/>
        <dbReference type="ChEBI" id="CHEBI:78442"/>
        <dbReference type="ChEBI" id="CHEBI:78520"/>
        <dbReference type="EC" id="1.2.1.70"/>
    </reaction>
</comment>
<accession>A0A1V0UQQ2</accession>
<dbReference type="InterPro" id="IPR000343">
    <property type="entry name" value="4pyrrol_synth_GluRdtase"/>
</dbReference>
<evidence type="ECO:0000256" key="3">
    <source>
        <dbReference type="ARBA" id="ARBA00012970"/>
    </source>
</evidence>
<evidence type="ECO:0000259" key="17">
    <source>
        <dbReference type="Pfam" id="PF05201"/>
    </source>
</evidence>
<dbReference type="EC" id="1.2.1.70" evidence="3 9"/>
<evidence type="ECO:0000259" key="15">
    <source>
        <dbReference type="Pfam" id="PF00745"/>
    </source>
</evidence>
<keyword evidence="5 9" id="KW-0560">Oxidoreductase</keyword>
<proteinExistence type="inferred from homology"/>
<organism evidence="18 19">
    <name type="scientific">Paenibacillus larvae subsp. pulvifaciens</name>
    <dbReference type="NCBI Taxonomy" id="1477"/>
    <lineage>
        <taxon>Bacteria</taxon>
        <taxon>Bacillati</taxon>
        <taxon>Bacillota</taxon>
        <taxon>Bacilli</taxon>
        <taxon>Bacillales</taxon>
        <taxon>Paenibacillaceae</taxon>
        <taxon>Paenibacillus</taxon>
    </lineage>
</organism>
<evidence type="ECO:0000256" key="13">
    <source>
        <dbReference type="PIRSR" id="PIRSR000445-4"/>
    </source>
</evidence>
<evidence type="ECO:0000256" key="4">
    <source>
        <dbReference type="ARBA" id="ARBA00022857"/>
    </source>
</evidence>
<dbReference type="EMBL" id="CP020557">
    <property type="protein sequence ID" value="ARF67436.1"/>
    <property type="molecule type" value="Genomic_DNA"/>
</dbReference>
<dbReference type="PANTHER" id="PTHR43013:SF1">
    <property type="entry name" value="GLUTAMYL-TRNA REDUCTASE"/>
    <property type="match status" value="1"/>
</dbReference>